<evidence type="ECO:0000313" key="2">
    <source>
        <dbReference type="Proteomes" id="UP001595455"/>
    </source>
</evidence>
<comment type="caution">
    <text evidence="1">The sequence shown here is derived from an EMBL/GenBank/DDBJ whole genome shotgun (WGS) entry which is preliminary data.</text>
</comment>
<reference evidence="2" key="1">
    <citation type="journal article" date="2019" name="Int. J. Syst. Evol. Microbiol.">
        <title>The Global Catalogue of Microorganisms (GCM) 10K type strain sequencing project: providing services to taxonomists for standard genome sequencing and annotation.</title>
        <authorList>
            <consortium name="The Broad Institute Genomics Platform"/>
            <consortium name="The Broad Institute Genome Sequencing Center for Infectious Disease"/>
            <person name="Wu L."/>
            <person name="Ma J."/>
        </authorList>
    </citation>
    <scope>NUCLEOTIDE SEQUENCE [LARGE SCALE GENOMIC DNA]</scope>
    <source>
        <strain evidence="2">KCTC 62575</strain>
    </source>
</reference>
<name>A0ABV7BF47_9GAMM</name>
<accession>A0ABV7BF47</accession>
<proteinExistence type="predicted"/>
<dbReference type="InterPro" id="IPR053842">
    <property type="entry name" value="NikA-like"/>
</dbReference>
<organism evidence="1 2">
    <name type="scientific">Acinetobacter sichuanensis</name>
    <dbReference type="NCBI Taxonomy" id="2136183"/>
    <lineage>
        <taxon>Bacteria</taxon>
        <taxon>Pseudomonadati</taxon>
        <taxon>Pseudomonadota</taxon>
        <taxon>Gammaproteobacteria</taxon>
        <taxon>Moraxellales</taxon>
        <taxon>Moraxellaceae</taxon>
        <taxon>Acinetobacter</taxon>
    </lineage>
</organism>
<dbReference type="Proteomes" id="UP001595455">
    <property type="component" value="Unassembled WGS sequence"/>
</dbReference>
<dbReference type="RefSeq" id="WP_378227208.1">
    <property type="nucleotide sequence ID" value="NZ_JBHRSF010000027.1"/>
</dbReference>
<keyword evidence="2" id="KW-1185">Reference proteome</keyword>
<feature type="non-terminal residue" evidence="1">
    <location>
        <position position="1"/>
    </location>
</feature>
<dbReference type="Pfam" id="PF21983">
    <property type="entry name" value="NikA-like"/>
    <property type="match status" value="1"/>
</dbReference>
<sequence>DPIYETDLAMTKKEIVKRQKEIKIRLTEAEHQALLERMTGGELATWIRQTCLEEKPNKKRNYKVADPQLLAGLGRIGGNLNQIARQVNTVESDIEKIRAFAELVMIREQLQKVLADYDR</sequence>
<dbReference type="EMBL" id="JBHRSF010000027">
    <property type="protein sequence ID" value="MFC2995456.1"/>
    <property type="molecule type" value="Genomic_DNA"/>
</dbReference>
<gene>
    <name evidence="1" type="primary">mobC</name>
    <name evidence="1" type="ORF">ACFODO_09280</name>
</gene>
<evidence type="ECO:0000313" key="1">
    <source>
        <dbReference type="EMBL" id="MFC2995456.1"/>
    </source>
</evidence>
<protein>
    <submittedName>
        <fullName evidence="1">Plasmid mobilization relaxosome protein MobC</fullName>
    </submittedName>
</protein>